<dbReference type="Pfam" id="PF01578">
    <property type="entry name" value="Cytochrom_C_asm"/>
    <property type="match status" value="1"/>
</dbReference>
<evidence type="ECO:0000256" key="7">
    <source>
        <dbReference type="ARBA" id="ARBA00022989"/>
    </source>
</evidence>
<dbReference type="GO" id="GO:0016829">
    <property type="term" value="F:lyase activity"/>
    <property type="evidence" value="ECO:0007669"/>
    <property type="project" value="UniProtKB-KW"/>
</dbReference>
<comment type="subcellular location">
    <subcellularLocation>
        <location evidence="1">Cell inner membrane</location>
        <topology evidence="1">Multi-pass membrane protein</topology>
    </subcellularLocation>
</comment>
<dbReference type="InterPro" id="IPR032523">
    <property type="entry name" value="CcmF_C"/>
</dbReference>
<feature type="transmembrane region" description="Helical" evidence="10">
    <location>
        <begin position="210"/>
        <end position="230"/>
    </location>
</feature>
<evidence type="ECO:0000259" key="12">
    <source>
        <dbReference type="Pfam" id="PF16327"/>
    </source>
</evidence>
<gene>
    <name evidence="13" type="ORF">NYF23_10980</name>
</gene>
<protein>
    <submittedName>
        <fullName evidence="13">Heme lyase CcmF/NrfE family subunit</fullName>
    </submittedName>
</protein>
<feature type="domain" description="Cytochrome c assembly protein" evidence="11">
    <location>
        <begin position="89"/>
        <end position="296"/>
    </location>
</feature>
<dbReference type="EMBL" id="CP103416">
    <property type="protein sequence ID" value="UVW34529.1"/>
    <property type="molecule type" value="Genomic_DNA"/>
</dbReference>
<dbReference type="InterPro" id="IPR003567">
    <property type="entry name" value="Cyt_c_biogenesis"/>
</dbReference>
<evidence type="ECO:0000259" key="11">
    <source>
        <dbReference type="Pfam" id="PF01578"/>
    </source>
</evidence>
<feature type="transmembrane region" description="Helical" evidence="10">
    <location>
        <begin position="125"/>
        <end position="144"/>
    </location>
</feature>
<feature type="transmembrane region" description="Helical" evidence="10">
    <location>
        <begin position="178"/>
        <end position="198"/>
    </location>
</feature>
<dbReference type="InterPro" id="IPR003568">
    <property type="entry name" value="Cyt_c_biogenesis_CcmF"/>
</dbReference>
<keyword evidence="8 10" id="KW-0472">Membrane</keyword>
<dbReference type="Pfam" id="PF16327">
    <property type="entry name" value="CcmF_C"/>
    <property type="match status" value="1"/>
</dbReference>
<evidence type="ECO:0000256" key="3">
    <source>
        <dbReference type="ARBA" id="ARBA00022475"/>
    </source>
</evidence>
<reference evidence="13" key="1">
    <citation type="submission" date="2022-08" db="EMBL/GenBank/DDBJ databases">
        <title>Catabolic pathway analysis in culturable SAR92 clade bacteria reveals their overlooked roles in DMSP degradation in coastal seas.</title>
        <authorList>
            <person name="He X."/>
            <person name="Zhang X."/>
            <person name="Zhang Y."/>
        </authorList>
    </citation>
    <scope>NUCLEOTIDE SEQUENCE</scope>
    <source>
        <strain evidence="13">H455</strain>
    </source>
</reference>
<feature type="transmembrane region" description="Helical" evidence="10">
    <location>
        <begin position="250"/>
        <end position="266"/>
    </location>
</feature>
<keyword evidence="13" id="KW-0456">Lyase</keyword>
<dbReference type="PANTHER" id="PTHR43653:SF1">
    <property type="entry name" value="CYTOCHROME C-TYPE BIOGENESIS PROTEIN CCMF"/>
    <property type="match status" value="1"/>
</dbReference>
<accession>A0ABY5TQW8</accession>
<dbReference type="NCBIfam" id="NF007691">
    <property type="entry name" value="PRK10369.1"/>
    <property type="match status" value="1"/>
</dbReference>
<feature type="transmembrane region" description="Helical" evidence="10">
    <location>
        <begin position="313"/>
        <end position="332"/>
    </location>
</feature>
<evidence type="ECO:0000256" key="1">
    <source>
        <dbReference type="ARBA" id="ARBA00004429"/>
    </source>
</evidence>
<feature type="domain" description="Cytochrome c-type biogenesis protein CcmF C-terminal" evidence="12">
    <location>
        <begin position="316"/>
        <end position="653"/>
    </location>
</feature>
<feature type="transmembrane region" description="Helical" evidence="10">
    <location>
        <begin position="358"/>
        <end position="381"/>
    </location>
</feature>
<keyword evidence="6" id="KW-0201">Cytochrome c-type biogenesis</keyword>
<keyword evidence="7 10" id="KW-1133">Transmembrane helix</keyword>
<name>A0ABY5TQW8_9GAMM</name>
<evidence type="ECO:0000313" key="14">
    <source>
        <dbReference type="Proteomes" id="UP001059934"/>
    </source>
</evidence>
<proteinExistence type="inferred from homology"/>
<keyword evidence="3" id="KW-1003">Cell membrane</keyword>
<feature type="transmembrane region" description="Helical" evidence="10">
    <location>
        <begin position="96"/>
        <end position="113"/>
    </location>
</feature>
<evidence type="ECO:0000256" key="8">
    <source>
        <dbReference type="ARBA" id="ARBA00023136"/>
    </source>
</evidence>
<evidence type="ECO:0000256" key="6">
    <source>
        <dbReference type="ARBA" id="ARBA00022748"/>
    </source>
</evidence>
<keyword evidence="5 10" id="KW-0812">Transmembrane</keyword>
<feature type="transmembrane region" description="Helical" evidence="10">
    <location>
        <begin position="503"/>
        <end position="529"/>
    </location>
</feature>
<evidence type="ECO:0000256" key="5">
    <source>
        <dbReference type="ARBA" id="ARBA00022692"/>
    </source>
</evidence>
<evidence type="ECO:0000256" key="2">
    <source>
        <dbReference type="ARBA" id="ARBA00009186"/>
    </source>
</evidence>
<comment type="function">
    <text evidence="9">Required for the biogenesis of c-type cytochromes. Possible subunit of a heme lyase.</text>
</comment>
<organism evidence="13 14">
    <name type="scientific">SAR92 clade bacterium H455</name>
    <dbReference type="NCBI Taxonomy" id="2974818"/>
    <lineage>
        <taxon>Bacteria</taxon>
        <taxon>Pseudomonadati</taxon>
        <taxon>Pseudomonadota</taxon>
        <taxon>Gammaproteobacteria</taxon>
        <taxon>Cellvibrionales</taxon>
        <taxon>Porticoccaceae</taxon>
        <taxon>SAR92 clade</taxon>
    </lineage>
</organism>
<feature type="transmembrane region" description="Helical" evidence="10">
    <location>
        <begin position="275"/>
        <end position="293"/>
    </location>
</feature>
<dbReference type="InterPro" id="IPR002541">
    <property type="entry name" value="Cyt_c_assembly"/>
</dbReference>
<sequence>MIAEYGHIALIVALCLSVAQAIVPMAGSFAGYRTWMRLGHSLALGQLVFVAISFACLTAAFVQDDFSLQYVANNSNTLLPTQFKVSAVWGAHEGSLLLWALILAVWSAAVATFSGHLPLVLSSRVLSILGAISVGFGLFILLTSNPFARILPFSPTEGGDLNPLLQDFGLIVHPPMLYMGYVGFSVAFAFAVAALIGGQFDSAWARWARPWINSAWVFLTIGITLGSWWAYYELGWGGWWFWDPVENASLMPWLVGTALVHSISVTEKRGAFRSWTLLLAILAFSLSLLGTFLVRSGVLTSVHAFANDPERGIFILAFLGLVVGSSLLLFALRGPVVQRQKGDAEVVSYSGLSREMMLLLNNVLLVSAMAMILIGTLYPLIADVLDLGKISVGPPYFNFFFVPMALGLMVAMGFAVFSRWKKTDANSLLNKGMVPFLISLTAALILPLFLAESMSWETYSITAAITLGASFWVVTMSLEDLWQKLDRGSSKSGSRLINMTKLPGSYWGMQVAHIGIAVCALGVGLSSVYDVQKDVRMVPGDRAEVAGYEFTFDSLDFVQGPNYGASRGQISAYKNDRLVAVLHPEKRKYEARNQVMTEAALDAGLTRDLYVSLGEPLKDDAWAIRLHVKPFVRCIWLGGLMIGLGGLLSVMDKRYRRRQPGALSKAQSAAQSGATVLEVGAQ</sequence>
<dbReference type="PRINTS" id="PR01411">
    <property type="entry name" value="CCMFBIOGNSIS"/>
</dbReference>
<feature type="transmembrane region" description="Helical" evidence="10">
    <location>
        <begin position="429"/>
        <end position="449"/>
    </location>
</feature>
<comment type="similarity">
    <text evidence="2">Belongs to the CcmF/CycK/Ccl1/NrfE/CcsA family.</text>
</comment>
<evidence type="ECO:0000313" key="13">
    <source>
        <dbReference type="EMBL" id="UVW34529.1"/>
    </source>
</evidence>
<dbReference type="NCBIfam" id="TIGR00353">
    <property type="entry name" value="nrfE"/>
    <property type="match status" value="1"/>
</dbReference>
<dbReference type="PANTHER" id="PTHR43653">
    <property type="entry name" value="CYTOCHROME C ASSEMBLY PROTEIN-RELATED"/>
    <property type="match status" value="1"/>
</dbReference>
<dbReference type="Proteomes" id="UP001059934">
    <property type="component" value="Chromosome"/>
</dbReference>
<evidence type="ECO:0000256" key="9">
    <source>
        <dbReference type="ARBA" id="ARBA00037230"/>
    </source>
</evidence>
<feature type="transmembrane region" description="Helical" evidence="10">
    <location>
        <begin position="396"/>
        <end position="417"/>
    </location>
</feature>
<evidence type="ECO:0000256" key="10">
    <source>
        <dbReference type="SAM" id="Phobius"/>
    </source>
</evidence>
<keyword evidence="14" id="KW-1185">Reference proteome</keyword>
<feature type="transmembrane region" description="Helical" evidence="10">
    <location>
        <begin position="42"/>
        <end position="62"/>
    </location>
</feature>
<evidence type="ECO:0000256" key="4">
    <source>
        <dbReference type="ARBA" id="ARBA00022519"/>
    </source>
</evidence>
<dbReference type="PRINTS" id="PR01410">
    <property type="entry name" value="CCBIOGENESIS"/>
</dbReference>
<feature type="transmembrane region" description="Helical" evidence="10">
    <location>
        <begin position="6"/>
        <end position="30"/>
    </location>
</feature>
<keyword evidence="4" id="KW-0997">Cell inner membrane</keyword>
<feature type="transmembrane region" description="Helical" evidence="10">
    <location>
        <begin position="630"/>
        <end position="650"/>
    </location>
</feature>